<evidence type="ECO:0000313" key="4">
    <source>
        <dbReference type="Proteomes" id="UP000028981"/>
    </source>
</evidence>
<gene>
    <name evidence="3" type="ORF">JP75_06465</name>
</gene>
<dbReference type="OrthoDB" id="9809132at2"/>
<feature type="signal peptide" evidence="1">
    <location>
        <begin position="1"/>
        <end position="21"/>
    </location>
</feature>
<organism evidence="3 4">
    <name type="scientific">Devosia riboflavina</name>
    <dbReference type="NCBI Taxonomy" id="46914"/>
    <lineage>
        <taxon>Bacteria</taxon>
        <taxon>Pseudomonadati</taxon>
        <taxon>Pseudomonadota</taxon>
        <taxon>Alphaproteobacteria</taxon>
        <taxon>Hyphomicrobiales</taxon>
        <taxon>Devosiaceae</taxon>
        <taxon>Devosia</taxon>
    </lineage>
</organism>
<dbReference type="Gene3D" id="2.40.128.270">
    <property type="match status" value="1"/>
</dbReference>
<dbReference type="InterPro" id="IPR005184">
    <property type="entry name" value="DUF306_Meta_HslJ"/>
</dbReference>
<keyword evidence="4" id="KW-1185">Reference proteome</keyword>
<proteinExistence type="predicted"/>
<sequence>MLNRLLTLVLSFMLLVGAASAEDLTLTGDVFYRERMALPPGATLHVGLVALPNGQPIVGASAAIPAGGQVPLQFSLAVRSDVAKSSGAFGLIAEIRVGGAAMWRNDIAVPVDLSAPAPVSILVTRAPIAPTPPEPELDQNLINTTWTVTSIGGSPILGTQPLTLTIAADLRVDGHAGCNSYFTQATMDETKLQFAPPASTRMACQPDIMAQESAFFAALVAVNGYDLSADSLRLLDAAAVPLIGLVRVKE</sequence>
<dbReference type="Pfam" id="PF09619">
    <property type="entry name" value="YscW"/>
    <property type="match status" value="1"/>
</dbReference>
<dbReference type="Pfam" id="PF03724">
    <property type="entry name" value="META"/>
    <property type="match status" value="1"/>
</dbReference>
<dbReference type="Proteomes" id="UP000028981">
    <property type="component" value="Unassembled WGS sequence"/>
</dbReference>
<feature type="chain" id="PRO_5001825951" description="DUF306 domain-containing protein" evidence="1">
    <location>
        <begin position="22"/>
        <end position="250"/>
    </location>
</feature>
<dbReference type="RefSeq" id="WP_035080599.1">
    <property type="nucleotide sequence ID" value="NZ_JQGC01000004.1"/>
</dbReference>
<name>A0A087M575_9HYPH</name>
<accession>A0A087M575</accession>
<dbReference type="PANTHER" id="PTHR35535:SF1">
    <property type="entry name" value="HEAT SHOCK PROTEIN HSLJ"/>
    <property type="match status" value="1"/>
</dbReference>
<comment type="caution">
    <text evidence="3">The sequence shown here is derived from an EMBL/GenBank/DDBJ whole genome shotgun (WGS) entry which is preliminary data.</text>
</comment>
<dbReference type="PANTHER" id="PTHR35535">
    <property type="entry name" value="HEAT SHOCK PROTEIN HSLJ"/>
    <property type="match status" value="1"/>
</dbReference>
<protein>
    <recommendedName>
        <fullName evidence="2">DUF306 domain-containing protein</fullName>
    </recommendedName>
</protein>
<dbReference type="EMBL" id="JQGC01000004">
    <property type="protein sequence ID" value="KFL32028.1"/>
    <property type="molecule type" value="Genomic_DNA"/>
</dbReference>
<dbReference type="InterPro" id="IPR039366">
    <property type="entry name" value="Pilotin"/>
</dbReference>
<evidence type="ECO:0000313" key="3">
    <source>
        <dbReference type="EMBL" id="KFL32028.1"/>
    </source>
</evidence>
<dbReference type="STRING" id="46914.JP75_06465"/>
<reference evidence="3 4" key="1">
    <citation type="submission" date="2014-08" db="EMBL/GenBank/DDBJ databases">
        <authorList>
            <person name="Hassan Y.I."/>
            <person name="Lepp D."/>
            <person name="Zhou T."/>
        </authorList>
    </citation>
    <scope>NUCLEOTIDE SEQUENCE [LARGE SCALE GENOMIC DNA]</scope>
    <source>
        <strain evidence="3 4">IFO13584</strain>
    </source>
</reference>
<keyword evidence="1" id="KW-0732">Signal</keyword>
<dbReference type="InterPro" id="IPR038670">
    <property type="entry name" value="HslJ-like_sf"/>
</dbReference>
<dbReference type="AlphaFoldDB" id="A0A087M575"/>
<dbReference type="InterPro" id="IPR053147">
    <property type="entry name" value="Hsp_HslJ-like"/>
</dbReference>
<feature type="domain" description="DUF306" evidence="2">
    <location>
        <begin position="139"/>
        <end position="240"/>
    </location>
</feature>
<evidence type="ECO:0000259" key="2">
    <source>
        <dbReference type="Pfam" id="PF03724"/>
    </source>
</evidence>
<evidence type="ECO:0000256" key="1">
    <source>
        <dbReference type="SAM" id="SignalP"/>
    </source>
</evidence>